<feature type="active site" description="Proton acceptor" evidence="8 9">
    <location>
        <position position="65"/>
    </location>
</feature>
<keyword evidence="7 8" id="KW-0234">DNA repair</keyword>
<dbReference type="GO" id="GO:0005737">
    <property type="term" value="C:cytoplasm"/>
    <property type="evidence" value="ECO:0007669"/>
    <property type="project" value="UniProtKB-SubCell"/>
</dbReference>
<evidence type="ECO:0000256" key="6">
    <source>
        <dbReference type="ARBA" id="ARBA00022801"/>
    </source>
</evidence>
<dbReference type="AlphaFoldDB" id="Q601F1"/>
<sequence>MKMESKLSFESFFYNESKKAYFQKLMEKLDEEYEKYQVFPNKKDLFRAIELTNFATLKIVIIGQDPYHKKGQADGLAFSTRTKILPPSLRNLFLEIKNAYPNFSKQNGNLENWAKQGVLLLNCVLTVRKSSPNSHKNIGWEVFSSNLINFIVKNKVDIVFLLLGKKAKLAVKNINLEKQKVFAYSHPSPFSFAKSLKNSMAFRKINDFLKEKKRLEINWDL</sequence>
<evidence type="ECO:0000256" key="1">
    <source>
        <dbReference type="ARBA" id="ARBA00001400"/>
    </source>
</evidence>
<evidence type="ECO:0000256" key="4">
    <source>
        <dbReference type="ARBA" id="ARBA00012030"/>
    </source>
</evidence>
<organism evidence="12 13">
    <name type="scientific">Mesomycoplasma hyopneumoniae (strain 232)</name>
    <name type="common">Mycoplasma hyopneumoniae</name>
    <dbReference type="NCBI Taxonomy" id="295358"/>
    <lineage>
        <taxon>Bacteria</taxon>
        <taxon>Bacillati</taxon>
        <taxon>Mycoplasmatota</taxon>
        <taxon>Mycoplasmoidales</taxon>
        <taxon>Metamycoplasmataceae</taxon>
        <taxon>Mesomycoplasma</taxon>
    </lineage>
</organism>
<evidence type="ECO:0000256" key="5">
    <source>
        <dbReference type="ARBA" id="ARBA00022763"/>
    </source>
</evidence>
<dbReference type="InterPro" id="IPR036895">
    <property type="entry name" value="Uracil-DNA_glycosylase-like_sf"/>
</dbReference>
<dbReference type="HAMAP" id="MF_00148">
    <property type="entry name" value="UDG"/>
    <property type="match status" value="1"/>
</dbReference>
<dbReference type="PROSITE" id="PS00130">
    <property type="entry name" value="U_DNA_GLYCOSYLASE"/>
    <property type="match status" value="1"/>
</dbReference>
<evidence type="ECO:0000259" key="11">
    <source>
        <dbReference type="SMART" id="SM00986"/>
    </source>
</evidence>
<dbReference type="SUPFAM" id="SSF52141">
    <property type="entry name" value="Uracil-DNA glycosylase-like"/>
    <property type="match status" value="1"/>
</dbReference>
<evidence type="ECO:0000256" key="7">
    <source>
        <dbReference type="ARBA" id="ARBA00023204"/>
    </source>
</evidence>
<dbReference type="InterPro" id="IPR002043">
    <property type="entry name" value="UDG_fam1"/>
</dbReference>
<dbReference type="GO" id="GO:0004844">
    <property type="term" value="F:uracil DNA N-glycosylase activity"/>
    <property type="evidence" value="ECO:0007669"/>
    <property type="project" value="UniProtKB-UniRule"/>
</dbReference>
<dbReference type="PANTHER" id="PTHR11264">
    <property type="entry name" value="URACIL-DNA GLYCOSYLASE"/>
    <property type="match status" value="1"/>
</dbReference>
<dbReference type="Pfam" id="PF03167">
    <property type="entry name" value="UDG"/>
    <property type="match status" value="1"/>
</dbReference>
<feature type="domain" description="Uracil-DNA glycosylase-like" evidence="11">
    <location>
        <begin position="50"/>
        <end position="209"/>
    </location>
</feature>
<evidence type="ECO:0000313" key="12">
    <source>
        <dbReference type="EMBL" id="AAV27482.1"/>
    </source>
</evidence>
<gene>
    <name evidence="8 12" type="primary">ung</name>
    <name evidence="12" type="ordered locus">mhp251</name>
</gene>
<dbReference type="SMART" id="SM00986">
    <property type="entry name" value="UDG"/>
    <property type="match status" value="1"/>
</dbReference>
<dbReference type="PhylomeDB" id="Q601F1"/>
<dbReference type="eggNOG" id="COG0692">
    <property type="taxonomic scope" value="Bacteria"/>
</dbReference>
<evidence type="ECO:0000256" key="9">
    <source>
        <dbReference type="PROSITE-ProRule" id="PRU10072"/>
    </source>
</evidence>
<keyword evidence="6 8" id="KW-0378">Hydrolase</keyword>
<dbReference type="KEGG" id="mhy:mhp251"/>
<dbReference type="SMART" id="SM00987">
    <property type="entry name" value="UreE_C"/>
    <property type="match status" value="1"/>
</dbReference>
<dbReference type="InterPro" id="IPR005122">
    <property type="entry name" value="Uracil-DNA_glycosylase-like"/>
</dbReference>
<comment type="function">
    <text evidence="2 8 10">Excises uracil residues from the DNA which can arise as a result of misincorporation of dUMP residues by DNA polymerase or due to deamination of cytosine.</text>
</comment>
<comment type="catalytic activity">
    <reaction evidence="1 8 10">
        <text>Hydrolyzes single-stranded DNA or mismatched double-stranded DNA and polynucleotides, releasing free uracil.</text>
        <dbReference type="EC" id="3.2.2.27"/>
    </reaction>
</comment>
<keyword evidence="8" id="KW-0963">Cytoplasm</keyword>
<dbReference type="Gene3D" id="3.40.470.10">
    <property type="entry name" value="Uracil-DNA glycosylase-like domain"/>
    <property type="match status" value="1"/>
</dbReference>
<dbReference type="NCBIfam" id="NF003592">
    <property type="entry name" value="PRK05254.1-5"/>
    <property type="match status" value="1"/>
</dbReference>
<dbReference type="CDD" id="cd10027">
    <property type="entry name" value="UDG-F1-like"/>
    <property type="match status" value="1"/>
</dbReference>
<evidence type="ECO:0000256" key="2">
    <source>
        <dbReference type="ARBA" id="ARBA00002631"/>
    </source>
</evidence>
<evidence type="ECO:0000313" key="13">
    <source>
        <dbReference type="Proteomes" id="UP000006822"/>
    </source>
</evidence>
<name>Q601F1_MESH2</name>
<comment type="similarity">
    <text evidence="3 8 10">Belongs to the uracil-DNA glycosylase (UDG) superfamily. UNG family.</text>
</comment>
<evidence type="ECO:0000256" key="3">
    <source>
        <dbReference type="ARBA" id="ARBA00008184"/>
    </source>
</evidence>
<evidence type="ECO:0000256" key="10">
    <source>
        <dbReference type="RuleBase" id="RU003780"/>
    </source>
</evidence>
<keyword evidence="5 8" id="KW-0227">DNA damage</keyword>
<dbReference type="PANTHER" id="PTHR11264:SF0">
    <property type="entry name" value="URACIL-DNA GLYCOSYLASE"/>
    <property type="match status" value="1"/>
</dbReference>
<dbReference type="NCBIfam" id="TIGR00628">
    <property type="entry name" value="ung"/>
    <property type="match status" value="1"/>
</dbReference>
<dbReference type="GO" id="GO:0097510">
    <property type="term" value="P:base-excision repair, AP site formation via deaminated base removal"/>
    <property type="evidence" value="ECO:0007669"/>
    <property type="project" value="TreeGrafter"/>
</dbReference>
<dbReference type="HOGENOM" id="CLU_032162_3_2_14"/>
<dbReference type="EMBL" id="AE017332">
    <property type="protein sequence ID" value="AAV27482.1"/>
    <property type="molecule type" value="Genomic_DNA"/>
</dbReference>
<accession>Q601F1</accession>
<comment type="subcellular location">
    <subcellularLocation>
        <location evidence="8">Cytoplasm</location>
    </subcellularLocation>
</comment>
<dbReference type="NCBIfam" id="NF003589">
    <property type="entry name" value="PRK05254.1-2"/>
    <property type="match status" value="1"/>
</dbReference>
<reference evidence="12 13" key="1">
    <citation type="journal article" date="2004" name="J. Bacteriol.">
        <title>The genome sequence of Mycoplasma hyopneumoniae strain 232, the agent of swine mycoplasmosis.</title>
        <authorList>
            <person name="Minion F.C."/>
            <person name="Lefkowitz E.J."/>
            <person name="Madsen M.L."/>
            <person name="Cleary B.J."/>
            <person name="Swartzell S.M."/>
            <person name="Mahairas G.G."/>
        </authorList>
    </citation>
    <scope>NUCLEOTIDE SEQUENCE [LARGE SCALE GENOMIC DNA]</scope>
    <source>
        <strain evidence="12 13">232</strain>
    </source>
</reference>
<proteinExistence type="inferred from homology"/>
<dbReference type="EC" id="3.2.2.27" evidence="4 8"/>
<dbReference type="Proteomes" id="UP000006822">
    <property type="component" value="Chromosome"/>
</dbReference>
<evidence type="ECO:0000256" key="8">
    <source>
        <dbReference type="HAMAP-Rule" id="MF_00148"/>
    </source>
</evidence>
<dbReference type="InterPro" id="IPR018085">
    <property type="entry name" value="Ura-DNA_Glyclase_AS"/>
</dbReference>
<protein>
    <recommendedName>
        <fullName evidence="4 8">Uracil-DNA glycosylase</fullName>
        <shortName evidence="8">UDG</shortName>
        <ecNumber evidence="4 8">3.2.2.27</ecNumber>
    </recommendedName>
</protein>